<dbReference type="STRING" id="2018661.A0A2A2M1B7"/>
<evidence type="ECO:0000259" key="2">
    <source>
        <dbReference type="Pfam" id="PF05050"/>
    </source>
</evidence>
<dbReference type="PANTHER" id="PTHR22989:SF5">
    <property type="entry name" value="METHYLTRANSFERASE FKBM DOMAIN-CONTAINING PROTEIN"/>
    <property type="match status" value="1"/>
</dbReference>
<organism evidence="3 4">
    <name type="scientific">Diploscapter pachys</name>
    <dbReference type="NCBI Taxonomy" id="2018661"/>
    <lineage>
        <taxon>Eukaryota</taxon>
        <taxon>Metazoa</taxon>
        <taxon>Ecdysozoa</taxon>
        <taxon>Nematoda</taxon>
        <taxon>Chromadorea</taxon>
        <taxon>Rhabditida</taxon>
        <taxon>Rhabditina</taxon>
        <taxon>Rhabditomorpha</taxon>
        <taxon>Rhabditoidea</taxon>
        <taxon>Rhabditidae</taxon>
        <taxon>Diploscapter</taxon>
    </lineage>
</organism>
<protein>
    <recommendedName>
        <fullName evidence="2">Methyltransferase FkbM domain-containing protein</fullName>
    </recommendedName>
</protein>
<dbReference type="EMBL" id="LIAE01006252">
    <property type="protein sequence ID" value="PAV92248.1"/>
    <property type="molecule type" value="Genomic_DNA"/>
</dbReference>
<dbReference type="PANTHER" id="PTHR22989">
    <property type="entry name" value="UNCHARACTERIZED DUF13 C.ELEGANS"/>
    <property type="match status" value="1"/>
</dbReference>
<dbReference type="InterPro" id="IPR006342">
    <property type="entry name" value="FkbM_mtfrase"/>
</dbReference>
<evidence type="ECO:0000256" key="1">
    <source>
        <dbReference type="SAM" id="MobiDB-lite"/>
    </source>
</evidence>
<dbReference type="OrthoDB" id="5775722at2759"/>
<reference evidence="3 4" key="1">
    <citation type="journal article" date="2017" name="Curr. Biol.">
        <title>Genome architecture and evolution of a unichromosomal asexual nematode.</title>
        <authorList>
            <person name="Fradin H."/>
            <person name="Zegar C."/>
            <person name="Gutwein M."/>
            <person name="Lucas J."/>
            <person name="Kovtun M."/>
            <person name="Corcoran D."/>
            <person name="Baugh L.R."/>
            <person name="Kiontke K."/>
            <person name="Gunsalus K."/>
            <person name="Fitch D.H."/>
            <person name="Piano F."/>
        </authorList>
    </citation>
    <scope>NUCLEOTIDE SEQUENCE [LARGE SCALE GENOMIC DNA]</scope>
    <source>
        <strain evidence="3">PF1309</strain>
    </source>
</reference>
<evidence type="ECO:0000313" key="3">
    <source>
        <dbReference type="EMBL" id="PAV92248.1"/>
    </source>
</evidence>
<comment type="caution">
    <text evidence="3">The sequence shown here is derived from an EMBL/GenBank/DDBJ whole genome shotgun (WGS) entry which is preliminary data.</text>
</comment>
<gene>
    <name evidence="3" type="ORF">WR25_09016</name>
</gene>
<dbReference type="Proteomes" id="UP000218231">
    <property type="component" value="Unassembled WGS sequence"/>
</dbReference>
<dbReference type="AlphaFoldDB" id="A0A2A2M1B7"/>
<keyword evidence="4" id="KW-1185">Reference proteome</keyword>
<sequence length="382" mass="44656">MVEFEKDESSVIITLGIGHDVKAEVAIKEKLPEGSKFYGADPMQETNEKLYTEIGGVYFPFAVGAGSGMHTASVLKNGSMTEYYNKNVVHIDLVYFLKSIIREKFIDDLWIDAEGAEYDLMPYFYSGGQFDQAGITICQFNMEVHKADSTMKATFHKFIIRILEDGRYAFFRPVKGAHYRLYFLNFAHPKRHGNFTNNSNELHSTKNGKRDEIPNYSDNRNPYLPIHILPFYNKWKDCVNQVLERVSKDPAKFWSTWFKHANKCEEVWSKQLEVRGFRNLDETKYHVLPLNNEPSVIVTIGIGHDTTAEEKLRLLIDDLWIDAEGAEYSMLHHFYRNGPLDQHNITICQFNIEIHQPNDDRKRQFHKFFQQMMGEERYVFFK</sequence>
<name>A0A2A2M1B7_9BILA</name>
<dbReference type="Pfam" id="PF05050">
    <property type="entry name" value="Methyltransf_21"/>
    <property type="match status" value="2"/>
</dbReference>
<evidence type="ECO:0000313" key="4">
    <source>
        <dbReference type="Proteomes" id="UP000218231"/>
    </source>
</evidence>
<feature type="domain" description="Methyltransferase FkbM" evidence="2">
    <location>
        <begin position="316"/>
        <end position="377"/>
    </location>
</feature>
<proteinExistence type="predicted"/>
<accession>A0A2A2M1B7</accession>
<feature type="domain" description="Methyltransferase FkbM" evidence="2">
    <location>
        <begin position="11"/>
        <end position="168"/>
    </location>
</feature>
<feature type="region of interest" description="Disordered" evidence="1">
    <location>
        <begin position="195"/>
        <end position="216"/>
    </location>
</feature>